<protein>
    <submittedName>
        <fullName evidence="3">ATP-binding cassette domain-containing protein</fullName>
    </submittedName>
</protein>
<dbReference type="RefSeq" id="WP_409098153.1">
    <property type="nucleotide sequence ID" value="NZ_JBJVNE010000577.1"/>
</dbReference>
<evidence type="ECO:0000256" key="1">
    <source>
        <dbReference type="ARBA" id="ARBA00022448"/>
    </source>
</evidence>
<dbReference type="PANTHER" id="PTHR42788:SF13">
    <property type="entry name" value="ALIPHATIC SULFONATES IMPORT ATP-BINDING PROTEIN SSUB"/>
    <property type="match status" value="1"/>
</dbReference>
<reference evidence="3 4" key="1">
    <citation type="submission" date="2024-12" db="EMBL/GenBank/DDBJ databases">
        <title>Forecasting of Potato common scab and diversities of Pathogenic streptomyces spp. in china.</title>
        <authorList>
            <person name="Handique U."/>
            <person name="Wu J."/>
        </authorList>
    </citation>
    <scope>NUCLEOTIDE SEQUENCE [LARGE SCALE GENOMIC DNA]</scope>
    <source>
        <strain evidence="3 4">ZRIMU1585</strain>
    </source>
</reference>
<dbReference type="Pfam" id="PF00005">
    <property type="entry name" value="ABC_tran"/>
    <property type="match status" value="1"/>
</dbReference>
<dbReference type="PANTHER" id="PTHR42788">
    <property type="entry name" value="TAURINE IMPORT ATP-BINDING PROTEIN-RELATED"/>
    <property type="match status" value="1"/>
</dbReference>
<dbReference type="GO" id="GO:0005524">
    <property type="term" value="F:ATP binding"/>
    <property type="evidence" value="ECO:0007669"/>
    <property type="project" value="UniProtKB-KW"/>
</dbReference>
<dbReference type="Proteomes" id="UP001631993">
    <property type="component" value="Unassembled WGS sequence"/>
</dbReference>
<keyword evidence="3" id="KW-0547">Nucleotide-binding</keyword>
<comment type="caution">
    <text evidence="3">The sequence shown here is derived from an EMBL/GenBank/DDBJ whole genome shotgun (WGS) entry which is preliminary data.</text>
</comment>
<evidence type="ECO:0000313" key="3">
    <source>
        <dbReference type="EMBL" id="MFM9653913.1"/>
    </source>
</evidence>
<keyword evidence="4" id="KW-1185">Reference proteome</keyword>
<gene>
    <name evidence="3" type="ORF">ACKI1S_49080</name>
</gene>
<dbReference type="SUPFAM" id="SSF52540">
    <property type="entry name" value="P-loop containing nucleoside triphosphate hydrolases"/>
    <property type="match status" value="1"/>
</dbReference>
<keyword evidence="1" id="KW-0813">Transport</keyword>
<dbReference type="InterPro" id="IPR003439">
    <property type="entry name" value="ABC_transporter-like_ATP-bd"/>
</dbReference>
<feature type="domain" description="ABC transporter" evidence="2">
    <location>
        <begin position="26"/>
        <end position="62"/>
    </location>
</feature>
<accession>A0ABW9IZQ5</accession>
<evidence type="ECO:0000259" key="2">
    <source>
        <dbReference type="Pfam" id="PF00005"/>
    </source>
</evidence>
<dbReference type="InterPro" id="IPR050166">
    <property type="entry name" value="ABC_transporter_ATP-bind"/>
</dbReference>
<name>A0ABW9IZQ5_STRGJ</name>
<dbReference type="Gene3D" id="3.40.50.300">
    <property type="entry name" value="P-loop containing nucleotide triphosphate hydrolases"/>
    <property type="match status" value="1"/>
</dbReference>
<evidence type="ECO:0000313" key="4">
    <source>
        <dbReference type="Proteomes" id="UP001631993"/>
    </source>
</evidence>
<feature type="non-terminal residue" evidence="3">
    <location>
        <position position="63"/>
    </location>
</feature>
<keyword evidence="3" id="KW-0067">ATP-binding</keyword>
<dbReference type="InterPro" id="IPR027417">
    <property type="entry name" value="P-loop_NTPase"/>
</dbReference>
<proteinExistence type="predicted"/>
<sequence>MNKELLLRCQGVTKTYQKDGASVEVLRGVDLALTEGETLAILGSSGAGKSTLLHVLGTLEPPT</sequence>
<organism evidence="3 4">
    <name type="scientific">Streptomyces galilaeus</name>
    <dbReference type="NCBI Taxonomy" id="33899"/>
    <lineage>
        <taxon>Bacteria</taxon>
        <taxon>Bacillati</taxon>
        <taxon>Actinomycetota</taxon>
        <taxon>Actinomycetes</taxon>
        <taxon>Kitasatosporales</taxon>
        <taxon>Streptomycetaceae</taxon>
        <taxon>Streptomyces</taxon>
    </lineage>
</organism>
<dbReference type="EMBL" id="JBJVNE010000577">
    <property type="protein sequence ID" value="MFM9653913.1"/>
    <property type="molecule type" value="Genomic_DNA"/>
</dbReference>